<dbReference type="InterPro" id="IPR023546">
    <property type="entry name" value="MGMT"/>
</dbReference>
<dbReference type="EC" id="2.1.1.63" evidence="9"/>
<dbReference type="InterPro" id="IPR001497">
    <property type="entry name" value="MethylDNA_cys_MeTrfase_AS"/>
</dbReference>
<evidence type="ECO:0000313" key="13">
    <source>
        <dbReference type="Proteomes" id="UP000070617"/>
    </source>
</evidence>
<dbReference type="FunFam" id="1.10.10.10:FF:000214">
    <property type="entry name" value="Methylated-DNA--protein-cysteine methyltransferase"/>
    <property type="match status" value="1"/>
</dbReference>
<protein>
    <recommendedName>
        <fullName evidence="9">Methylated-DNA--protein-cysteine methyltransferase</fullName>
        <ecNumber evidence="9">2.1.1.63</ecNumber>
    </recommendedName>
    <alternativeName>
        <fullName evidence="9">6-O-methylguanine-DNA methyltransferase</fullName>
        <shortName evidence="9">MGMT</shortName>
    </alternativeName>
    <alternativeName>
        <fullName evidence="9">O-6-methylguanine-DNA-alkyltransferase</fullName>
    </alternativeName>
</protein>
<dbReference type="Gene3D" id="3.30.160.70">
    <property type="entry name" value="Methylated DNA-protein cysteine methyltransferase domain"/>
    <property type="match status" value="1"/>
</dbReference>
<feature type="domain" description="Methylated-DNA-[protein]-cysteine S-methyltransferase DNA binding" evidence="10">
    <location>
        <begin position="73"/>
        <end position="152"/>
    </location>
</feature>
<comment type="caution">
    <text evidence="12">The sequence shown here is derived from an EMBL/GenBank/DDBJ whole genome shotgun (WGS) entry which is preliminary data.</text>
</comment>
<dbReference type="Pfam" id="PF01035">
    <property type="entry name" value="DNA_binding_1"/>
    <property type="match status" value="1"/>
</dbReference>
<dbReference type="NCBIfam" id="TIGR00589">
    <property type="entry name" value="ogt"/>
    <property type="match status" value="1"/>
</dbReference>
<keyword evidence="4 9" id="KW-0489">Methyltransferase</keyword>
<dbReference type="InterPro" id="IPR008332">
    <property type="entry name" value="MethylG_MeTrfase_N"/>
</dbReference>
<dbReference type="PROSITE" id="PS00374">
    <property type="entry name" value="MGMT"/>
    <property type="match status" value="1"/>
</dbReference>
<keyword evidence="6 9" id="KW-0227">DNA damage</keyword>
<dbReference type="Proteomes" id="UP000070617">
    <property type="component" value="Unassembled WGS sequence"/>
</dbReference>
<dbReference type="RefSeq" id="WP_008801344.1">
    <property type="nucleotide sequence ID" value="NZ_KQ956522.1"/>
</dbReference>
<keyword evidence="5 9" id="KW-0808">Transferase</keyword>
<dbReference type="Pfam" id="PF02870">
    <property type="entry name" value="Methyltransf_1N"/>
    <property type="match status" value="1"/>
</dbReference>
<gene>
    <name evidence="12" type="ORF">HMPREF3206_00681</name>
</gene>
<evidence type="ECO:0000256" key="2">
    <source>
        <dbReference type="ARBA" id="ARBA00008711"/>
    </source>
</evidence>
<dbReference type="InterPro" id="IPR036217">
    <property type="entry name" value="MethylDNA_cys_MeTrfase_DNAb"/>
</dbReference>
<dbReference type="Gene3D" id="1.10.10.10">
    <property type="entry name" value="Winged helix-like DNA-binding domain superfamily/Winged helix DNA-binding domain"/>
    <property type="match status" value="1"/>
</dbReference>
<evidence type="ECO:0000256" key="3">
    <source>
        <dbReference type="ARBA" id="ARBA00022490"/>
    </source>
</evidence>
<comment type="similarity">
    <text evidence="2 9">Belongs to the MGMT family.</text>
</comment>
<dbReference type="SUPFAM" id="SSF46767">
    <property type="entry name" value="Methylated DNA-protein cysteine methyltransferase, C-terminal domain"/>
    <property type="match status" value="1"/>
</dbReference>
<comment type="catalytic activity">
    <reaction evidence="8 9">
        <text>a 6-O-methyl-2'-deoxyguanosine in DNA + L-cysteinyl-[protein] = S-methyl-L-cysteinyl-[protein] + a 2'-deoxyguanosine in DNA</text>
        <dbReference type="Rhea" id="RHEA:24000"/>
        <dbReference type="Rhea" id="RHEA-COMP:10131"/>
        <dbReference type="Rhea" id="RHEA-COMP:10132"/>
        <dbReference type="Rhea" id="RHEA-COMP:11367"/>
        <dbReference type="Rhea" id="RHEA-COMP:11368"/>
        <dbReference type="ChEBI" id="CHEBI:29950"/>
        <dbReference type="ChEBI" id="CHEBI:82612"/>
        <dbReference type="ChEBI" id="CHEBI:85445"/>
        <dbReference type="ChEBI" id="CHEBI:85448"/>
        <dbReference type="EC" id="2.1.1.63"/>
    </reaction>
</comment>
<dbReference type="GO" id="GO:0006307">
    <property type="term" value="P:DNA alkylation repair"/>
    <property type="evidence" value="ECO:0007669"/>
    <property type="project" value="UniProtKB-UniRule"/>
</dbReference>
<dbReference type="AlphaFoldDB" id="A0A133NH25"/>
<dbReference type="EMBL" id="LRPX01000026">
    <property type="protein sequence ID" value="KXA15595.1"/>
    <property type="molecule type" value="Genomic_DNA"/>
</dbReference>
<evidence type="ECO:0000256" key="6">
    <source>
        <dbReference type="ARBA" id="ARBA00022763"/>
    </source>
</evidence>
<dbReference type="InterPro" id="IPR014048">
    <property type="entry name" value="MethylDNA_cys_MeTrfase_DNA-bd"/>
</dbReference>
<comment type="function">
    <text evidence="9">Involved in the cellular defense against the biological effects of O6-methylguanine (O6-MeG) and O4-methylthymine (O4-MeT) in DNA. Repairs the methylated nucleobase in DNA by stoichiometrically transferring the methyl group to a cysteine residue in the enzyme. This is a suicide reaction: the enzyme is irreversibly inactivated.</text>
</comment>
<evidence type="ECO:0000256" key="1">
    <source>
        <dbReference type="ARBA" id="ARBA00001286"/>
    </source>
</evidence>
<dbReference type="GO" id="GO:0003908">
    <property type="term" value="F:methylated-DNA-[protein]-cysteine S-methyltransferase activity"/>
    <property type="evidence" value="ECO:0007669"/>
    <property type="project" value="UniProtKB-UniRule"/>
</dbReference>
<feature type="domain" description="Methylguanine DNA methyltransferase ribonuclease-like" evidence="11">
    <location>
        <begin position="3"/>
        <end position="69"/>
    </location>
</feature>
<keyword evidence="7 9" id="KW-0234">DNA repair</keyword>
<dbReference type="PATRIC" id="fig|134605.3.peg.684"/>
<accession>A0A133NH25</accession>
<reference evidence="13" key="1">
    <citation type="submission" date="2016-01" db="EMBL/GenBank/DDBJ databases">
        <authorList>
            <person name="Mitreva M."/>
            <person name="Pepin K.H."/>
            <person name="Mihindukulasuriya K.A."/>
            <person name="Fulton R."/>
            <person name="Fronick C."/>
            <person name="O'Laughlin M."/>
            <person name="Miner T."/>
            <person name="Herter B."/>
            <person name="Rosa B.A."/>
            <person name="Cordes M."/>
            <person name="Tomlinson C."/>
            <person name="Wollam A."/>
            <person name="Palsikar V.B."/>
            <person name="Mardis E.R."/>
            <person name="Wilson R.K."/>
        </authorList>
    </citation>
    <scope>NUCLEOTIDE SEQUENCE [LARGE SCALE GENOMIC DNA]</scope>
    <source>
        <strain evidence="13">CMW8396</strain>
    </source>
</reference>
<keyword evidence="3 9" id="KW-0963">Cytoplasm</keyword>
<proteinExistence type="inferred from homology"/>
<evidence type="ECO:0000313" key="12">
    <source>
        <dbReference type="EMBL" id="KXA15595.1"/>
    </source>
</evidence>
<name>A0A133NH25_9FUSO</name>
<dbReference type="STRING" id="134605.HMPREF3206_00681"/>
<dbReference type="PANTHER" id="PTHR10815">
    <property type="entry name" value="METHYLATED-DNA--PROTEIN-CYSTEINE METHYLTRANSFERASE"/>
    <property type="match status" value="1"/>
</dbReference>
<dbReference type="GO" id="GO:0032259">
    <property type="term" value="P:methylation"/>
    <property type="evidence" value="ECO:0007669"/>
    <property type="project" value="UniProtKB-KW"/>
</dbReference>
<dbReference type="HAMAP" id="MF_00772">
    <property type="entry name" value="OGT"/>
    <property type="match status" value="1"/>
</dbReference>
<sequence>MKYYIKYVSPVADLYLVEEQGQLVEISYHHLKKKEEMEEKNTELLQEVKRQLEEYFSGRLQNFDLPLKPKGTDFQKQVWKALLTIPYGETKSYGDIAKQIGKEKAVRAVGGANHVNPISIVIPCHRVIGKNGNLTGYGGGLEVKEKLLELERKKV</sequence>
<evidence type="ECO:0000256" key="9">
    <source>
        <dbReference type="HAMAP-Rule" id="MF_00772"/>
    </source>
</evidence>
<evidence type="ECO:0000259" key="10">
    <source>
        <dbReference type="Pfam" id="PF01035"/>
    </source>
</evidence>
<feature type="active site" description="Nucleophile; methyl group acceptor" evidence="9">
    <location>
        <position position="124"/>
    </location>
</feature>
<dbReference type="InterPro" id="IPR036631">
    <property type="entry name" value="MGMT_N_sf"/>
</dbReference>
<comment type="subcellular location">
    <subcellularLocation>
        <location evidence="9">Cytoplasm</location>
    </subcellularLocation>
</comment>
<evidence type="ECO:0000259" key="11">
    <source>
        <dbReference type="Pfam" id="PF02870"/>
    </source>
</evidence>
<keyword evidence="13" id="KW-1185">Reference proteome</keyword>
<dbReference type="CDD" id="cd06445">
    <property type="entry name" value="ATase"/>
    <property type="match status" value="1"/>
</dbReference>
<dbReference type="SUPFAM" id="SSF53155">
    <property type="entry name" value="Methylated DNA-protein cysteine methyltransferase domain"/>
    <property type="match status" value="1"/>
</dbReference>
<dbReference type="PANTHER" id="PTHR10815:SF5">
    <property type="entry name" value="METHYLATED-DNA--PROTEIN-CYSTEINE METHYLTRANSFERASE"/>
    <property type="match status" value="1"/>
</dbReference>
<organism evidence="12 13">
    <name type="scientific">Fusobacterium equinum</name>
    <dbReference type="NCBI Taxonomy" id="134605"/>
    <lineage>
        <taxon>Bacteria</taxon>
        <taxon>Fusobacteriati</taxon>
        <taxon>Fusobacteriota</taxon>
        <taxon>Fusobacteriia</taxon>
        <taxon>Fusobacteriales</taxon>
        <taxon>Fusobacteriaceae</taxon>
        <taxon>Fusobacterium</taxon>
    </lineage>
</organism>
<evidence type="ECO:0000256" key="7">
    <source>
        <dbReference type="ARBA" id="ARBA00023204"/>
    </source>
</evidence>
<comment type="miscellaneous">
    <text evidence="9">This enzyme catalyzes only one turnover and therefore is not strictly catalytic. According to one definition, an enzyme is a biocatalyst that acts repeatedly and over many reaction cycles.</text>
</comment>
<dbReference type="GO" id="GO:0005737">
    <property type="term" value="C:cytoplasm"/>
    <property type="evidence" value="ECO:0007669"/>
    <property type="project" value="UniProtKB-SubCell"/>
</dbReference>
<evidence type="ECO:0000256" key="8">
    <source>
        <dbReference type="ARBA" id="ARBA00049348"/>
    </source>
</evidence>
<evidence type="ECO:0000256" key="4">
    <source>
        <dbReference type="ARBA" id="ARBA00022603"/>
    </source>
</evidence>
<dbReference type="InterPro" id="IPR036388">
    <property type="entry name" value="WH-like_DNA-bd_sf"/>
</dbReference>
<evidence type="ECO:0000256" key="5">
    <source>
        <dbReference type="ARBA" id="ARBA00022679"/>
    </source>
</evidence>
<comment type="catalytic activity">
    <reaction evidence="1 9">
        <text>a 4-O-methyl-thymidine in DNA + L-cysteinyl-[protein] = a thymidine in DNA + S-methyl-L-cysteinyl-[protein]</text>
        <dbReference type="Rhea" id="RHEA:53428"/>
        <dbReference type="Rhea" id="RHEA-COMP:10131"/>
        <dbReference type="Rhea" id="RHEA-COMP:10132"/>
        <dbReference type="Rhea" id="RHEA-COMP:13555"/>
        <dbReference type="Rhea" id="RHEA-COMP:13556"/>
        <dbReference type="ChEBI" id="CHEBI:29950"/>
        <dbReference type="ChEBI" id="CHEBI:82612"/>
        <dbReference type="ChEBI" id="CHEBI:137386"/>
        <dbReference type="ChEBI" id="CHEBI:137387"/>
        <dbReference type="EC" id="2.1.1.63"/>
    </reaction>
</comment>